<dbReference type="EMBL" id="JAIWQS010000004">
    <property type="protein sequence ID" value="KAJ8767714.1"/>
    <property type="molecule type" value="Genomic_DNA"/>
</dbReference>
<dbReference type="PANTHER" id="PTHR22952:SF175">
    <property type="entry name" value="PROTEIN ABSCISIC ACID-INSENSITIVE 5"/>
    <property type="match status" value="1"/>
</dbReference>
<dbReference type="InterPro" id="IPR004827">
    <property type="entry name" value="bZIP"/>
</dbReference>
<dbReference type="Gene3D" id="1.20.5.170">
    <property type="match status" value="1"/>
</dbReference>
<dbReference type="GO" id="GO:0005634">
    <property type="term" value="C:nucleus"/>
    <property type="evidence" value="ECO:0007669"/>
    <property type="project" value="UniProtKB-SubCell"/>
</dbReference>
<dbReference type="InterPro" id="IPR046347">
    <property type="entry name" value="bZIP_sf"/>
</dbReference>
<organism evidence="6 7">
    <name type="scientific">Erythroxylum novogranatense</name>
    <dbReference type="NCBI Taxonomy" id="1862640"/>
    <lineage>
        <taxon>Eukaryota</taxon>
        <taxon>Viridiplantae</taxon>
        <taxon>Streptophyta</taxon>
        <taxon>Embryophyta</taxon>
        <taxon>Tracheophyta</taxon>
        <taxon>Spermatophyta</taxon>
        <taxon>Magnoliopsida</taxon>
        <taxon>eudicotyledons</taxon>
        <taxon>Gunneridae</taxon>
        <taxon>Pentapetalae</taxon>
        <taxon>rosids</taxon>
        <taxon>fabids</taxon>
        <taxon>Malpighiales</taxon>
        <taxon>Erythroxylaceae</taxon>
        <taxon>Erythroxylum</taxon>
    </lineage>
</organism>
<evidence type="ECO:0000256" key="2">
    <source>
        <dbReference type="ARBA" id="ARBA00023125"/>
    </source>
</evidence>
<keyword evidence="7" id="KW-1185">Reference proteome</keyword>
<proteinExistence type="predicted"/>
<dbReference type="Pfam" id="PF00170">
    <property type="entry name" value="bZIP_1"/>
    <property type="match status" value="1"/>
</dbReference>
<comment type="caution">
    <text evidence="6">The sequence shown here is derived from an EMBL/GenBank/DDBJ whole genome shotgun (WGS) entry which is preliminary data.</text>
</comment>
<reference evidence="6 7" key="1">
    <citation type="submission" date="2021-09" db="EMBL/GenBank/DDBJ databases">
        <title>Genomic insights and catalytic innovation underlie evolution of tropane alkaloids biosynthesis.</title>
        <authorList>
            <person name="Wang Y.-J."/>
            <person name="Tian T."/>
            <person name="Huang J.-P."/>
            <person name="Huang S.-X."/>
        </authorList>
    </citation>
    <scope>NUCLEOTIDE SEQUENCE [LARGE SCALE GENOMIC DNA]</scope>
    <source>
        <strain evidence="6">KIB-2018</strain>
        <tissue evidence="6">Leaf</tissue>
    </source>
</reference>
<dbReference type="GO" id="GO:0045893">
    <property type="term" value="P:positive regulation of DNA-templated transcription"/>
    <property type="evidence" value="ECO:0007669"/>
    <property type="project" value="InterPro"/>
</dbReference>
<dbReference type="AlphaFoldDB" id="A0AAV8TP84"/>
<dbReference type="SUPFAM" id="SSF57959">
    <property type="entry name" value="Leucine zipper domain"/>
    <property type="match status" value="1"/>
</dbReference>
<feature type="region of interest" description="Disordered" evidence="4">
    <location>
        <begin position="40"/>
        <end position="76"/>
    </location>
</feature>
<evidence type="ECO:0000313" key="6">
    <source>
        <dbReference type="EMBL" id="KAJ8767714.1"/>
    </source>
</evidence>
<name>A0AAV8TP84_9ROSI</name>
<feature type="compositionally biased region" description="Basic and acidic residues" evidence="4">
    <location>
        <begin position="112"/>
        <end position="126"/>
    </location>
</feature>
<feature type="region of interest" description="Disordered" evidence="4">
    <location>
        <begin position="112"/>
        <end position="136"/>
    </location>
</feature>
<comment type="subcellular location">
    <subcellularLocation>
        <location evidence="1">Nucleus</location>
    </subcellularLocation>
</comment>
<evidence type="ECO:0000259" key="5">
    <source>
        <dbReference type="PROSITE" id="PS50217"/>
    </source>
</evidence>
<accession>A0AAV8TP84</accession>
<dbReference type="GO" id="GO:0003677">
    <property type="term" value="F:DNA binding"/>
    <property type="evidence" value="ECO:0007669"/>
    <property type="project" value="UniProtKB-KW"/>
</dbReference>
<gene>
    <name evidence="6" type="ORF">K2173_020654</name>
</gene>
<dbReference type="Proteomes" id="UP001159364">
    <property type="component" value="Linkage Group LG04"/>
</dbReference>
<dbReference type="InterPro" id="IPR043452">
    <property type="entry name" value="BZIP46-like"/>
</dbReference>
<protein>
    <recommendedName>
        <fullName evidence="5">BZIP domain-containing protein</fullName>
    </recommendedName>
</protein>
<feature type="domain" description="BZIP" evidence="5">
    <location>
        <begin position="56"/>
        <end position="103"/>
    </location>
</feature>
<sequence>MNSSAIEYIANASRDNHSQMEVFTQLENNMQDLGLLQQRSTRGRRKRCNETPEETARRAEEKKIKNRVSAARSRAKTNEHINNLESKVEQLKRDNELLERKIKFQVEMIKEDEEKTKAEKTRETSNRLRRAFSSSF</sequence>
<dbReference type="PROSITE" id="PS50217">
    <property type="entry name" value="BZIP"/>
    <property type="match status" value="1"/>
</dbReference>
<evidence type="ECO:0000256" key="1">
    <source>
        <dbReference type="ARBA" id="ARBA00004123"/>
    </source>
</evidence>
<feature type="compositionally biased region" description="Basic and acidic residues" evidence="4">
    <location>
        <begin position="48"/>
        <end position="63"/>
    </location>
</feature>
<evidence type="ECO:0000256" key="4">
    <source>
        <dbReference type="SAM" id="MobiDB-lite"/>
    </source>
</evidence>
<evidence type="ECO:0000256" key="3">
    <source>
        <dbReference type="ARBA" id="ARBA00023242"/>
    </source>
</evidence>
<evidence type="ECO:0000313" key="7">
    <source>
        <dbReference type="Proteomes" id="UP001159364"/>
    </source>
</evidence>
<dbReference type="GO" id="GO:0003700">
    <property type="term" value="F:DNA-binding transcription factor activity"/>
    <property type="evidence" value="ECO:0007669"/>
    <property type="project" value="InterPro"/>
</dbReference>
<keyword evidence="3" id="KW-0539">Nucleus</keyword>
<dbReference type="PROSITE" id="PS00036">
    <property type="entry name" value="BZIP_BASIC"/>
    <property type="match status" value="1"/>
</dbReference>
<keyword evidence="2" id="KW-0238">DNA-binding</keyword>
<dbReference type="PANTHER" id="PTHR22952">
    <property type="entry name" value="CAMP-RESPONSE ELEMENT BINDING PROTEIN-RELATED"/>
    <property type="match status" value="1"/>
</dbReference>